<feature type="domain" description="J" evidence="9">
    <location>
        <begin position="395"/>
        <end position="462"/>
    </location>
</feature>
<dbReference type="Pfam" id="PF13432">
    <property type="entry name" value="TPR_16"/>
    <property type="match status" value="1"/>
</dbReference>
<dbReference type="EMBL" id="CAJHNH020002124">
    <property type="protein sequence ID" value="CAG5125666.1"/>
    <property type="molecule type" value="Genomic_DNA"/>
</dbReference>
<proteinExistence type="predicted"/>
<dbReference type="PROSITE" id="PS50076">
    <property type="entry name" value="DNAJ_2"/>
    <property type="match status" value="1"/>
</dbReference>
<dbReference type="PROSITE" id="PS50005">
    <property type="entry name" value="TPR"/>
    <property type="match status" value="3"/>
</dbReference>
<dbReference type="GO" id="GO:0034975">
    <property type="term" value="P:protein folding in endoplasmic reticulum"/>
    <property type="evidence" value="ECO:0007669"/>
    <property type="project" value="TreeGrafter"/>
</dbReference>
<protein>
    <recommendedName>
        <fullName evidence="9">J domain-containing protein</fullName>
    </recommendedName>
</protein>
<keyword evidence="4 6" id="KW-0802">TPR repeat</keyword>
<sequence length="501" mass="57673">MVEMKYSTSEYWSRLVRSFTILLMTCDIYNFNVAEGVNPEVEQHLEMGKKLLAAGQLADALSHYHAAVDGDPDNYLTYFKRATVFLALGKSRSALPDLDKVVELKPDFFAARMQRGNVLMKQGNLVEADNDFKVIVARDPNNVEALEKSHLIKQLQERVELAKHYFEHQEYQEVINILEVAIEHCPWNPELRELRAEAYIAQGELFKAISDIRPAAKLVPDNTKAYCRLSKLHYQMGEEDESLLQIRECLKLDPDHKECFEHYKKLKKLVKQLQNVQDARNNQQYEECVRHATQIMKTEPDIMPFILRAKSFLCHCHSHSGNINDALKSCSEVLQLDPDNVDAMVDKAEAHIANEDYDAAIRELQEAQERDQNSRKVQETLAKAQKLQKQSRKRDYYKILGVKRTAKKKEIIRAYRGLAMKWHPDKHDGPEKEKAQKVFIDLAAAKEVLTDPEKRERYDRGEDPLDPEEQQGGHGHPFFHQGFNPFGSGGGGGFTFKFNFN</sequence>
<dbReference type="InterPro" id="IPR019734">
    <property type="entry name" value="TPR_rpt"/>
</dbReference>
<evidence type="ECO:0000256" key="6">
    <source>
        <dbReference type="PROSITE-ProRule" id="PRU00339"/>
    </source>
</evidence>
<name>A0A8S3ZF19_9EUPU</name>
<dbReference type="InterPro" id="IPR011990">
    <property type="entry name" value="TPR-like_helical_dom_sf"/>
</dbReference>
<accession>A0A8S3ZF19</accession>
<keyword evidence="11" id="KW-1185">Reference proteome</keyword>
<feature type="compositionally biased region" description="Basic and acidic residues" evidence="8">
    <location>
        <begin position="450"/>
        <end position="463"/>
    </location>
</feature>
<comment type="caution">
    <text evidence="10">The sequence shown here is derived from an EMBL/GenBank/DDBJ whole genome shotgun (WGS) entry which is preliminary data.</text>
</comment>
<evidence type="ECO:0000256" key="5">
    <source>
        <dbReference type="ARBA" id="ARBA00022824"/>
    </source>
</evidence>
<dbReference type="OrthoDB" id="1726119at2759"/>
<evidence type="ECO:0000313" key="10">
    <source>
        <dbReference type="EMBL" id="CAG5125666.1"/>
    </source>
</evidence>
<dbReference type="Pfam" id="PF00226">
    <property type="entry name" value="DnaJ"/>
    <property type="match status" value="1"/>
</dbReference>
<dbReference type="AlphaFoldDB" id="A0A8S3ZF19"/>
<feature type="repeat" description="TPR" evidence="6">
    <location>
        <begin position="223"/>
        <end position="256"/>
    </location>
</feature>
<evidence type="ECO:0000256" key="4">
    <source>
        <dbReference type="ARBA" id="ARBA00022803"/>
    </source>
</evidence>
<evidence type="ECO:0000256" key="1">
    <source>
        <dbReference type="ARBA" id="ARBA00004319"/>
    </source>
</evidence>
<feature type="repeat" description="TPR" evidence="6">
    <location>
        <begin position="75"/>
        <end position="108"/>
    </location>
</feature>
<dbReference type="GO" id="GO:0005788">
    <property type="term" value="C:endoplasmic reticulum lumen"/>
    <property type="evidence" value="ECO:0007669"/>
    <property type="project" value="UniProtKB-SubCell"/>
</dbReference>
<dbReference type="CDD" id="cd06257">
    <property type="entry name" value="DnaJ"/>
    <property type="match status" value="1"/>
</dbReference>
<keyword evidence="7" id="KW-0175">Coiled coil</keyword>
<dbReference type="Proteomes" id="UP000678393">
    <property type="component" value="Unassembled WGS sequence"/>
</dbReference>
<dbReference type="InterPro" id="IPR051727">
    <property type="entry name" value="DnaJ_C3_Co-chaperones"/>
</dbReference>
<dbReference type="PANTHER" id="PTHR44140:SF2">
    <property type="entry name" value="LD25575P"/>
    <property type="match status" value="1"/>
</dbReference>
<evidence type="ECO:0000313" key="11">
    <source>
        <dbReference type="Proteomes" id="UP000678393"/>
    </source>
</evidence>
<dbReference type="SMART" id="SM00271">
    <property type="entry name" value="DnaJ"/>
    <property type="match status" value="1"/>
</dbReference>
<dbReference type="PANTHER" id="PTHR44140">
    <property type="entry name" value="LD25575P"/>
    <property type="match status" value="1"/>
</dbReference>
<dbReference type="SMART" id="SM00028">
    <property type="entry name" value="TPR"/>
    <property type="match status" value="7"/>
</dbReference>
<comment type="subcellular location">
    <subcellularLocation>
        <location evidence="1">Endoplasmic reticulum lumen</location>
    </subcellularLocation>
</comment>
<keyword evidence="5" id="KW-0256">Endoplasmic reticulum</keyword>
<evidence type="ECO:0000259" key="9">
    <source>
        <dbReference type="PROSITE" id="PS50076"/>
    </source>
</evidence>
<evidence type="ECO:0000256" key="2">
    <source>
        <dbReference type="ARBA" id="ARBA00022729"/>
    </source>
</evidence>
<dbReference type="Pfam" id="PF14559">
    <property type="entry name" value="TPR_19"/>
    <property type="match status" value="1"/>
</dbReference>
<dbReference type="SUPFAM" id="SSF48452">
    <property type="entry name" value="TPR-like"/>
    <property type="match status" value="1"/>
</dbReference>
<reference evidence="10" key="1">
    <citation type="submission" date="2021-04" db="EMBL/GenBank/DDBJ databases">
        <authorList>
            <consortium name="Molecular Ecology Group"/>
        </authorList>
    </citation>
    <scope>NUCLEOTIDE SEQUENCE</scope>
</reference>
<evidence type="ECO:0000256" key="7">
    <source>
        <dbReference type="SAM" id="Coils"/>
    </source>
</evidence>
<dbReference type="Pfam" id="PF13181">
    <property type="entry name" value="TPR_8"/>
    <property type="match status" value="1"/>
</dbReference>
<dbReference type="SUPFAM" id="SSF46565">
    <property type="entry name" value="Chaperone J-domain"/>
    <property type="match status" value="1"/>
</dbReference>
<keyword evidence="2" id="KW-0732">Signal</keyword>
<dbReference type="GO" id="GO:0051087">
    <property type="term" value="F:protein-folding chaperone binding"/>
    <property type="evidence" value="ECO:0007669"/>
    <property type="project" value="TreeGrafter"/>
</dbReference>
<evidence type="ECO:0000256" key="8">
    <source>
        <dbReference type="SAM" id="MobiDB-lite"/>
    </source>
</evidence>
<dbReference type="InterPro" id="IPR001623">
    <property type="entry name" value="DnaJ_domain"/>
</dbReference>
<dbReference type="Gene3D" id="1.25.40.10">
    <property type="entry name" value="Tetratricopeptide repeat domain"/>
    <property type="match status" value="1"/>
</dbReference>
<feature type="region of interest" description="Disordered" evidence="8">
    <location>
        <begin position="450"/>
        <end position="484"/>
    </location>
</feature>
<keyword evidence="3" id="KW-0677">Repeat</keyword>
<feature type="repeat" description="TPR" evidence="6">
    <location>
        <begin position="41"/>
        <end position="74"/>
    </location>
</feature>
<gene>
    <name evidence="10" type="ORF">CUNI_LOCUS11224</name>
</gene>
<dbReference type="PRINTS" id="PR00625">
    <property type="entry name" value="JDOMAIN"/>
</dbReference>
<dbReference type="Gene3D" id="1.10.287.110">
    <property type="entry name" value="DnaJ domain"/>
    <property type="match status" value="1"/>
</dbReference>
<feature type="coiled-coil region" evidence="7">
    <location>
        <begin position="347"/>
        <end position="390"/>
    </location>
</feature>
<dbReference type="FunFam" id="1.25.40.10:FF:000224">
    <property type="entry name" value="DnaJ and TPR domain protein"/>
    <property type="match status" value="1"/>
</dbReference>
<dbReference type="GO" id="GO:0051787">
    <property type="term" value="F:misfolded protein binding"/>
    <property type="evidence" value="ECO:0007669"/>
    <property type="project" value="TreeGrafter"/>
</dbReference>
<dbReference type="InterPro" id="IPR036869">
    <property type="entry name" value="J_dom_sf"/>
</dbReference>
<organism evidence="10 11">
    <name type="scientific">Candidula unifasciata</name>
    <dbReference type="NCBI Taxonomy" id="100452"/>
    <lineage>
        <taxon>Eukaryota</taxon>
        <taxon>Metazoa</taxon>
        <taxon>Spiralia</taxon>
        <taxon>Lophotrochozoa</taxon>
        <taxon>Mollusca</taxon>
        <taxon>Gastropoda</taxon>
        <taxon>Heterobranchia</taxon>
        <taxon>Euthyneura</taxon>
        <taxon>Panpulmonata</taxon>
        <taxon>Eupulmonata</taxon>
        <taxon>Stylommatophora</taxon>
        <taxon>Helicina</taxon>
        <taxon>Helicoidea</taxon>
        <taxon>Geomitridae</taxon>
        <taxon>Candidula</taxon>
    </lineage>
</organism>
<evidence type="ECO:0000256" key="3">
    <source>
        <dbReference type="ARBA" id="ARBA00022737"/>
    </source>
</evidence>